<dbReference type="EMBL" id="BONW01000022">
    <property type="protein sequence ID" value="GIG89873.1"/>
    <property type="molecule type" value="Genomic_DNA"/>
</dbReference>
<keyword evidence="2" id="KW-1185">Reference proteome</keyword>
<reference evidence="1 2" key="1">
    <citation type="submission" date="2021-01" db="EMBL/GenBank/DDBJ databases">
        <title>Whole genome shotgun sequence of Plantactinospora endophytica NBRC 110450.</title>
        <authorList>
            <person name="Komaki H."/>
            <person name="Tamura T."/>
        </authorList>
    </citation>
    <scope>NUCLEOTIDE SEQUENCE [LARGE SCALE GENOMIC DNA]</scope>
    <source>
        <strain evidence="1 2">NBRC 110450</strain>
    </source>
</reference>
<organism evidence="1 2">
    <name type="scientific">Plantactinospora endophytica</name>
    <dbReference type="NCBI Taxonomy" id="673535"/>
    <lineage>
        <taxon>Bacteria</taxon>
        <taxon>Bacillati</taxon>
        <taxon>Actinomycetota</taxon>
        <taxon>Actinomycetes</taxon>
        <taxon>Micromonosporales</taxon>
        <taxon>Micromonosporaceae</taxon>
        <taxon>Plantactinospora</taxon>
    </lineage>
</organism>
<protein>
    <recommendedName>
        <fullName evidence="3">Flavin reductase</fullName>
    </recommendedName>
</protein>
<gene>
    <name evidence="1" type="ORF">Pen02_48090</name>
</gene>
<sequence length="113" mass="12930">MIGPWARWDRHLTRRRRLQREIGQHLPGPAYGCLACEHDWPCPHARLSLLIGFDGNRVGLMMYLAAHLARALEALPDRHPAQIVGQIIYWVPRRRDQPAESPDPHPGPPFLPP</sequence>
<evidence type="ECO:0000313" key="1">
    <source>
        <dbReference type="EMBL" id="GIG89873.1"/>
    </source>
</evidence>
<accession>A0ABQ4E594</accession>
<dbReference type="Proteomes" id="UP000646749">
    <property type="component" value="Unassembled WGS sequence"/>
</dbReference>
<comment type="caution">
    <text evidence="1">The sequence shown here is derived from an EMBL/GenBank/DDBJ whole genome shotgun (WGS) entry which is preliminary data.</text>
</comment>
<evidence type="ECO:0008006" key="3">
    <source>
        <dbReference type="Google" id="ProtNLM"/>
    </source>
</evidence>
<proteinExistence type="predicted"/>
<name>A0ABQ4E594_9ACTN</name>
<dbReference type="RefSeq" id="WP_203868325.1">
    <property type="nucleotide sequence ID" value="NZ_BONW01000022.1"/>
</dbReference>
<evidence type="ECO:0000313" key="2">
    <source>
        <dbReference type="Proteomes" id="UP000646749"/>
    </source>
</evidence>